<comment type="similarity">
    <text evidence="5">Belongs to the major facilitator superfamily. Phosphate:H(+) symporter (TC 2.A.1.9) family.</text>
</comment>
<dbReference type="InterPro" id="IPR036259">
    <property type="entry name" value="MFS_trans_sf"/>
</dbReference>
<proteinExistence type="inferred from homology"/>
<dbReference type="AlphaFoldDB" id="A0AAD1YPJ7"/>
<dbReference type="PANTHER" id="PTHR11662">
    <property type="entry name" value="SOLUTE CARRIER FAMILY 17"/>
    <property type="match status" value="1"/>
</dbReference>
<organism evidence="7 8">
    <name type="scientific">Fraxinus pennsylvanica</name>
    <dbReference type="NCBI Taxonomy" id="56036"/>
    <lineage>
        <taxon>Eukaryota</taxon>
        <taxon>Viridiplantae</taxon>
        <taxon>Streptophyta</taxon>
        <taxon>Embryophyta</taxon>
        <taxon>Tracheophyta</taxon>
        <taxon>Spermatophyta</taxon>
        <taxon>Magnoliopsida</taxon>
        <taxon>eudicotyledons</taxon>
        <taxon>Gunneridae</taxon>
        <taxon>Pentapetalae</taxon>
        <taxon>asterids</taxon>
        <taxon>lamiids</taxon>
        <taxon>Lamiales</taxon>
        <taxon>Oleaceae</taxon>
        <taxon>Oleeae</taxon>
        <taxon>Fraxinus</taxon>
    </lineage>
</organism>
<accession>A0AAD1YPJ7</accession>
<evidence type="ECO:0000256" key="5">
    <source>
        <dbReference type="ARBA" id="ARBA00044504"/>
    </source>
</evidence>
<evidence type="ECO:0000256" key="2">
    <source>
        <dbReference type="ARBA" id="ARBA00022692"/>
    </source>
</evidence>
<dbReference type="Proteomes" id="UP000834106">
    <property type="component" value="Chromosome 1"/>
</dbReference>
<evidence type="ECO:0000313" key="7">
    <source>
        <dbReference type="EMBL" id="CAI9754700.1"/>
    </source>
</evidence>
<name>A0AAD1YPJ7_9LAMI</name>
<dbReference type="GO" id="GO:0016020">
    <property type="term" value="C:membrane"/>
    <property type="evidence" value="ECO:0007669"/>
    <property type="project" value="UniProtKB-SubCell"/>
</dbReference>
<dbReference type="EMBL" id="OU503036">
    <property type="protein sequence ID" value="CAI9754700.1"/>
    <property type="molecule type" value="Genomic_DNA"/>
</dbReference>
<comment type="subcellular location">
    <subcellularLocation>
        <location evidence="1">Membrane</location>
        <topology evidence="1">Multi-pass membrane protein</topology>
    </subcellularLocation>
</comment>
<keyword evidence="8" id="KW-1185">Reference proteome</keyword>
<evidence type="ECO:0000256" key="4">
    <source>
        <dbReference type="ARBA" id="ARBA00023136"/>
    </source>
</evidence>
<evidence type="ECO:0008006" key="9">
    <source>
        <dbReference type="Google" id="ProtNLM"/>
    </source>
</evidence>
<keyword evidence="2 6" id="KW-0812">Transmembrane</keyword>
<sequence>MASFALMALPRFRTPGGVVFCSSVTFGFLALGRARFAINHMDVAPRYAGIVMGVSNTVDTLAGIIGVDLTSRLLEATKAAQLNLTSPDSWRAVFIIPGSLCIFSSILFLLFSTLYL</sequence>
<dbReference type="InterPro" id="IPR050382">
    <property type="entry name" value="MFS_Na/Anion_cotransporter"/>
</dbReference>
<evidence type="ECO:0000313" key="8">
    <source>
        <dbReference type="Proteomes" id="UP000834106"/>
    </source>
</evidence>
<keyword evidence="3 6" id="KW-1133">Transmembrane helix</keyword>
<reference evidence="7" key="1">
    <citation type="submission" date="2023-05" db="EMBL/GenBank/DDBJ databases">
        <authorList>
            <person name="Huff M."/>
        </authorList>
    </citation>
    <scope>NUCLEOTIDE SEQUENCE</scope>
</reference>
<feature type="transmembrane region" description="Helical" evidence="6">
    <location>
        <begin position="12"/>
        <end position="31"/>
    </location>
</feature>
<dbReference type="SUPFAM" id="SSF103473">
    <property type="entry name" value="MFS general substrate transporter"/>
    <property type="match status" value="1"/>
</dbReference>
<dbReference type="PANTHER" id="PTHR11662:SF282">
    <property type="entry name" value="ANION TRANSPORTER 5-RELATED"/>
    <property type="match status" value="1"/>
</dbReference>
<feature type="transmembrane region" description="Helical" evidence="6">
    <location>
        <begin position="92"/>
        <end position="115"/>
    </location>
</feature>
<evidence type="ECO:0000256" key="1">
    <source>
        <dbReference type="ARBA" id="ARBA00004141"/>
    </source>
</evidence>
<dbReference type="Gene3D" id="1.20.1250.20">
    <property type="entry name" value="MFS general substrate transporter like domains"/>
    <property type="match status" value="1"/>
</dbReference>
<keyword evidence="4 6" id="KW-0472">Membrane</keyword>
<protein>
    <recommendedName>
        <fullName evidence="9">Major facilitator superfamily (MFS) profile domain-containing protein</fullName>
    </recommendedName>
</protein>
<evidence type="ECO:0000256" key="6">
    <source>
        <dbReference type="SAM" id="Phobius"/>
    </source>
</evidence>
<gene>
    <name evidence="7" type="ORF">FPE_LOCUS2131</name>
</gene>
<evidence type="ECO:0000256" key="3">
    <source>
        <dbReference type="ARBA" id="ARBA00022989"/>
    </source>
</evidence>